<evidence type="ECO:0000313" key="1">
    <source>
        <dbReference type="EMBL" id="EFW06208.1"/>
    </source>
</evidence>
<dbReference type="Pfam" id="PF02585">
    <property type="entry name" value="PIG-L"/>
    <property type="match status" value="1"/>
</dbReference>
<dbReference type="InterPro" id="IPR024078">
    <property type="entry name" value="LmbE-like_dom_sf"/>
</dbReference>
<dbReference type="eggNOG" id="COG2120">
    <property type="taxonomic scope" value="Bacteria"/>
</dbReference>
<dbReference type="HOGENOM" id="CLU_049311_3_3_9"/>
<dbReference type="AlphaFoldDB" id="E7G6Q2"/>
<dbReference type="EMBL" id="ADKX01000007">
    <property type="protein sequence ID" value="EFW06208.1"/>
    <property type="molecule type" value="Genomic_DNA"/>
</dbReference>
<sequence length="223" mass="25636">MKYNRIISIGGHHLDAELMGGPLMIKYAQKGAHCTMVNVTEGRLEGNQVTEQEKLAYLENIRKENQLVAEKMGCDIYNMGYTSATVPAQNEFIKILKAYMREEKVDCVITHWRGTMHPRHYYTYETVTQAVLQLRQEGHSIQLLYGENCEDLIGFIPTCYVSLDDIIVETWFNALKNYTIFNGQVNTVPYQEYYQAQLKVRAIEGGCPHPVKAYMHAPLFDNE</sequence>
<reference evidence="1 2" key="1">
    <citation type="submission" date="2010-12" db="EMBL/GenBank/DDBJ databases">
        <title>The Genome Sequence of Coprobacillus sp. strain 29_1.</title>
        <authorList>
            <consortium name="The Broad Institute Genome Sequencing Platform"/>
            <person name="Earl A."/>
            <person name="Ward D."/>
            <person name="Feldgarden M."/>
            <person name="Gevers D."/>
            <person name="Daigneault M."/>
            <person name="Sibley C.D."/>
            <person name="White A."/>
            <person name="Strauss J."/>
            <person name="Allen-Vercoe E."/>
            <person name="Young S.K."/>
            <person name="Zeng Q."/>
            <person name="Gargeya S."/>
            <person name="Fitzgerald M."/>
            <person name="Haas B."/>
            <person name="Abouelleil A."/>
            <person name="Alvarado L."/>
            <person name="Arachchi H.M."/>
            <person name="Berlin A."/>
            <person name="Brown A."/>
            <person name="Chapman S.B."/>
            <person name="Chen Z."/>
            <person name="Dunbar C."/>
            <person name="Freedman E."/>
            <person name="Gearin G."/>
            <person name="Gellesch M."/>
            <person name="Goldberg J."/>
            <person name="Griggs A."/>
            <person name="Gujja S."/>
            <person name="Heilman E."/>
            <person name="Heiman D."/>
            <person name="Howarth C."/>
            <person name="Larson L."/>
            <person name="Lui A."/>
            <person name="MacDonald P.J.P."/>
            <person name="Mehta T."/>
            <person name="Montmayeur A."/>
            <person name="Murphy C."/>
            <person name="Neiman D."/>
            <person name="Pearson M."/>
            <person name="Priest M."/>
            <person name="Roberts A."/>
            <person name="Saif S."/>
            <person name="Shea T."/>
            <person name="Shenoy N."/>
            <person name="Sisk P."/>
            <person name="Stolte C."/>
            <person name="Sykes S."/>
            <person name="White J."/>
            <person name="Yandava C."/>
            <person name="Nusbaum C."/>
            <person name="Birren B."/>
        </authorList>
    </citation>
    <scope>NUCLEOTIDE SEQUENCE [LARGE SCALE GENOMIC DNA]</scope>
    <source>
        <strain evidence="1 2">29_1</strain>
    </source>
</reference>
<keyword evidence="2" id="KW-1185">Reference proteome</keyword>
<comment type="caution">
    <text evidence="1">The sequence shown here is derived from an EMBL/GenBank/DDBJ whole genome shotgun (WGS) entry which is preliminary data.</text>
</comment>
<dbReference type="RefSeq" id="WP_008787561.1">
    <property type="nucleotide sequence ID" value="NZ_AKCB01000001.1"/>
</dbReference>
<evidence type="ECO:0000313" key="2">
    <source>
        <dbReference type="Proteomes" id="UP000003157"/>
    </source>
</evidence>
<protein>
    <recommendedName>
        <fullName evidence="3">LmbE family protein</fullName>
    </recommendedName>
</protein>
<proteinExistence type="predicted"/>
<name>E7G6Q2_9FIRM</name>
<organism evidence="1 2">
    <name type="scientific">Coprobacillus cateniformis</name>
    <dbReference type="NCBI Taxonomy" id="100884"/>
    <lineage>
        <taxon>Bacteria</taxon>
        <taxon>Bacillati</taxon>
        <taxon>Bacillota</taxon>
        <taxon>Erysipelotrichia</taxon>
        <taxon>Erysipelotrichales</taxon>
        <taxon>Coprobacillaceae</taxon>
        <taxon>Coprobacillus</taxon>
    </lineage>
</organism>
<dbReference type="GeneID" id="78229150"/>
<gene>
    <name evidence="1" type="ORF">HMPREF9488_00440</name>
</gene>
<accession>E7G6Q2</accession>
<evidence type="ECO:0008006" key="3">
    <source>
        <dbReference type="Google" id="ProtNLM"/>
    </source>
</evidence>
<dbReference type="OrthoDB" id="3514174at2"/>
<dbReference type="SUPFAM" id="SSF102588">
    <property type="entry name" value="LmbE-like"/>
    <property type="match status" value="1"/>
</dbReference>
<dbReference type="Proteomes" id="UP000003157">
    <property type="component" value="Unassembled WGS sequence"/>
</dbReference>
<dbReference type="InterPro" id="IPR003737">
    <property type="entry name" value="GlcNAc_PI_deacetylase-related"/>
</dbReference>
<dbReference type="STRING" id="100884.GCA_000269565_01270"/>
<dbReference type="Gene3D" id="3.40.50.10320">
    <property type="entry name" value="LmbE-like"/>
    <property type="match status" value="1"/>
</dbReference>